<feature type="binding site" evidence="8">
    <location>
        <position position="243"/>
    </location>
    <ligand>
        <name>a purine D-ribonucleoside</name>
        <dbReference type="ChEBI" id="CHEBI:142355"/>
    </ligand>
</feature>
<dbReference type="Pfam" id="PF01048">
    <property type="entry name" value="PNP_UDP_1"/>
    <property type="match status" value="1"/>
</dbReference>
<dbReference type="EC" id="2.4.2.1" evidence="7"/>
<dbReference type="GO" id="GO:0019358">
    <property type="term" value="P:nicotinate nucleotide salvage"/>
    <property type="evidence" value="ECO:0007669"/>
    <property type="project" value="EnsemblFungi"/>
</dbReference>
<proteinExistence type="inferred from homology"/>
<dbReference type="VEuPathDB" id="FungiDB:SJAG_01359"/>
<dbReference type="PANTHER" id="PTHR11904">
    <property type="entry name" value="METHYLTHIOADENOSINE/PURINE NUCLEOSIDE PHOSPHORYLASE"/>
    <property type="match status" value="1"/>
</dbReference>
<dbReference type="InterPro" id="IPR011270">
    <property type="entry name" value="Pur_Nuc_Pase_Ino/Guo-sp"/>
</dbReference>
<feature type="binding site" evidence="8">
    <location>
        <position position="85"/>
    </location>
    <ligand>
        <name>phosphate</name>
        <dbReference type="ChEBI" id="CHEBI:43474"/>
    </ligand>
</feature>
<evidence type="ECO:0000256" key="4">
    <source>
        <dbReference type="ARBA" id="ARBA00022676"/>
    </source>
</evidence>
<dbReference type="EMBL" id="KE651168">
    <property type="protein sequence ID" value="EEB06316.1"/>
    <property type="molecule type" value="Genomic_DNA"/>
</dbReference>
<dbReference type="GO" id="GO:0034355">
    <property type="term" value="P:NAD+ biosynthetic process via the salvage pathway"/>
    <property type="evidence" value="ECO:0007669"/>
    <property type="project" value="EnsemblFungi"/>
</dbReference>
<evidence type="ECO:0000313" key="11">
    <source>
        <dbReference type="Proteomes" id="UP000001744"/>
    </source>
</evidence>
<evidence type="ECO:0000256" key="5">
    <source>
        <dbReference type="ARBA" id="ARBA00022679"/>
    </source>
</evidence>
<evidence type="ECO:0000256" key="8">
    <source>
        <dbReference type="PIRSR" id="PIRSR000477-2"/>
    </source>
</evidence>
<dbReference type="GO" id="GO:0005737">
    <property type="term" value="C:cytoplasm"/>
    <property type="evidence" value="ECO:0000318"/>
    <property type="project" value="GO_Central"/>
</dbReference>
<dbReference type="PIRSF" id="PIRSF000477">
    <property type="entry name" value="PurNPase"/>
    <property type="match status" value="1"/>
</dbReference>
<sequence>MTAGFTATGHTSMHAVPIPHSETYKNAQLAREYVLANVPGELAKPRVAVVCGSGLGSLAENLFGPKFVIPYSDIPGFVACHIPGHASRLIFAFIGENKVPCMIFAGRFHSYEGHALDVVTFPQRFMKIMGVEVMIATNAAGGLNSNYKVGELMIIKDHINFPGLAGLNPLKGPNLDDFGTRFPPLSDAYDLELRKLVYKAATERDVHRTINEGCYAFVSGPSFETRAEARMLKLLGADCVGMSTVPEVIVARHCGIRVLAISLVTNNVVTEESPSALSTPDADTSIMSKGAANHKEVLEAGLAAAEDMRILVTTVINHL</sequence>
<gene>
    <name evidence="10" type="ORF">SJAG_01359</name>
</gene>
<dbReference type="SUPFAM" id="SSF53167">
    <property type="entry name" value="Purine and uridine phosphorylases"/>
    <property type="match status" value="1"/>
</dbReference>
<dbReference type="HOGENOM" id="CLU_054456_1_2_1"/>
<dbReference type="NCBIfam" id="TIGR01700">
    <property type="entry name" value="PNPH"/>
    <property type="match status" value="1"/>
</dbReference>
<dbReference type="eggNOG" id="KOG3984">
    <property type="taxonomic scope" value="Eukaryota"/>
</dbReference>
<comment type="similarity">
    <text evidence="3 7">Belongs to the PNP/MTAP phosphorylase family.</text>
</comment>
<evidence type="ECO:0000259" key="9">
    <source>
        <dbReference type="Pfam" id="PF01048"/>
    </source>
</evidence>
<keyword evidence="4 7" id="KW-0328">Glycosyltransferase</keyword>
<organism evidence="10 11">
    <name type="scientific">Schizosaccharomyces japonicus (strain yFS275 / FY16936)</name>
    <name type="common">Fission yeast</name>
    <dbReference type="NCBI Taxonomy" id="402676"/>
    <lineage>
        <taxon>Eukaryota</taxon>
        <taxon>Fungi</taxon>
        <taxon>Dikarya</taxon>
        <taxon>Ascomycota</taxon>
        <taxon>Taphrinomycotina</taxon>
        <taxon>Schizosaccharomycetes</taxon>
        <taxon>Schizosaccharomycetales</taxon>
        <taxon>Schizosaccharomycetaceae</taxon>
        <taxon>Schizosaccharomyces</taxon>
    </lineage>
</organism>
<dbReference type="OrthoDB" id="10261782at2759"/>
<dbReference type="GO" id="GO:0047724">
    <property type="term" value="F:inosine nucleosidase activity"/>
    <property type="evidence" value="ECO:0007669"/>
    <property type="project" value="EnsemblFungi"/>
</dbReference>
<dbReference type="JaponicusDB" id="SJAG_01359"/>
<evidence type="ECO:0000256" key="7">
    <source>
        <dbReference type="PIRNR" id="PIRNR000477"/>
    </source>
</evidence>
<dbReference type="InterPro" id="IPR000845">
    <property type="entry name" value="Nucleoside_phosphorylase_d"/>
</dbReference>
<dbReference type="STRING" id="402676.B6K0G6"/>
<dbReference type="InterPro" id="IPR011268">
    <property type="entry name" value="Purine_phosphorylase"/>
</dbReference>
<dbReference type="GO" id="GO:0070635">
    <property type="term" value="F:nicotinamide riboside hydrolase activity"/>
    <property type="evidence" value="ECO:0007669"/>
    <property type="project" value="EnsemblFungi"/>
</dbReference>
<keyword evidence="5 7" id="KW-0808">Transferase</keyword>
<dbReference type="RefSeq" id="XP_002172609.1">
    <property type="nucleotide sequence ID" value="XM_002172573.2"/>
</dbReference>
<dbReference type="GeneID" id="7048108"/>
<feature type="binding site" evidence="8">
    <location>
        <position position="266"/>
    </location>
    <ligand>
        <name>a purine D-ribonucleoside</name>
        <dbReference type="ChEBI" id="CHEBI:142355"/>
    </ligand>
</feature>
<evidence type="ECO:0000256" key="1">
    <source>
        <dbReference type="ARBA" id="ARBA00000755"/>
    </source>
</evidence>
<feature type="binding site" evidence="8">
    <location>
        <position position="53"/>
    </location>
    <ligand>
        <name>phosphate</name>
        <dbReference type="ChEBI" id="CHEBI:43474"/>
    </ligand>
</feature>
<comment type="pathway">
    <text evidence="2 7">Purine metabolism; purine nucleoside salvage.</text>
</comment>
<dbReference type="AlphaFoldDB" id="B6K0G6"/>
<dbReference type="CDD" id="cd09009">
    <property type="entry name" value="PNP-EcPNPII_like"/>
    <property type="match status" value="1"/>
</dbReference>
<dbReference type="Gene3D" id="3.40.50.1580">
    <property type="entry name" value="Nucleoside phosphorylase domain"/>
    <property type="match status" value="1"/>
</dbReference>
<feature type="binding site" evidence="8">
    <location>
        <position position="224"/>
    </location>
    <ligand>
        <name>a purine D-ribonucleoside</name>
        <dbReference type="ChEBI" id="CHEBI:142355"/>
    </ligand>
</feature>
<comment type="catalytic activity">
    <reaction evidence="1">
        <text>a purine D-ribonucleoside + phosphate = a purine nucleobase + alpha-D-ribose 1-phosphate</text>
        <dbReference type="Rhea" id="RHEA:19805"/>
        <dbReference type="ChEBI" id="CHEBI:26386"/>
        <dbReference type="ChEBI" id="CHEBI:43474"/>
        <dbReference type="ChEBI" id="CHEBI:57720"/>
        <dbReference type="ChEBI" id="CHEBI:142355"/>
        <dbReference type="EC" id="2.4.2.1"/>
    </reaction>
</comment>
<evidence type="ECO:0000256" key="6">
    <source>
        <dbReference type="ARBA" id="ARBA00058131"/>
    </source>
</evidence>
<keyword evidence="11" id="KW-1185">Reference proteome</keyword>
<dbReference type="OMA" id="EGVYAQF"/>
<dbReference type="UniPathway" id="UPA00606"/>
<evidence type="ECO:0000313" key="10">
    <source>
        <dbReference type="EMBL" id="EEB06316.1"/>
    </source>
</evidence>
<dbReference type="FunFam" id="3.40.50.1580:FF:000004">
    <property type="entry name" value="Purine nucleoside phosphorylase"/>
    <property type="match status" value="1"/>
</dbReference>
<dbReference type="GO" id="GO:0004731">
    <property type="term" value="F:purine-nucleoside phosphorylase activity"/>
    <property type="evidence" value="ECO:0000318"/>
    <property type="project" value="GO_Central"/>
</dbReference>
<feature type="binding site" evidence="8">
    <location>
        <position position="139"/>
    </location>
    <ligand>
        <name>phosphate</name>
        <dbReference type="ChEBI" id="CHEBI:43474"/>
    </ligand>
</feature>
<dbReference type="Proteomes" id="UP000001744">
    <property type="component" value="Unassembled WGS sequence"/>
</dbReference>
<dbReference type="NCBIfam" id="NF006054">
    <property type="entry name" value="PRK08202.1"/>
    <property type="match status" value="1"/>
</dbReference>
<dbReference type="GO" id="GO:0046115">
    <property type="term" value="P:guanosine catabolic process"/>
    <property type="evidence" value="ECO:0007669"/>
    <property type="project" value="EnsemblFungi"/>
</dbReference>
<comment type="function">
    <text evidence="6">The purine nucleoside phosphorylases catalyze the phosphorolytic breakdown of the N-glycosidic bond in the beta-(deoxy)ribonucleoside molecules, with the formation of the corresponding free purine bases and pentose-1-phosphate. Cleaves guanosine and inosine.</text>
</comment>
<accession>B6K0G6</accession>
<dbReference type="GO" id="GO:0006148">
    <property type="term" value="P:inosine catabolic process"/>
    <property type="evidence" value="ECO:0007669"/>
    <property type="project" value="EnsemblFungi"/>
</dbReference>
<name>B6K0G6_SCHJY</name>
<feature type="domain" description="Nucleoside phosphorylase" evidence="9">
    <location>
        <begin position="46"/>
        <end position="316"/>
    </location>
</feature>
<feature type="binding site" evidence="8">
    <location>
        <begin position="107"/>
        <end position="109"/>
    </location>
    <ligand>
        <name>phosphate</name>
        <dbReference type="ChEBI" id="CHEBI:43474"/>
    </ligand>
</feature>
<evidence type="ECO:0000256" key="2">
    <source>
        <dbReference type="ARBA" id="ARBA00005058"/>
    </source>
</evidence>
<dbReference type="InterPro" id="IPR035994">
    <property type="entry name" value="Nucleoside_phosphorylase_sf"/>
</dbReference>
<dbReference type="PANTHER" id="PTHR11904:SF9">
    <property type="entry name" value="PURINE NUCLEOSIDE PHOSPHORYLASE-RELATED"/>
    <property type="match status" value="1"/>
</dbReference>
<protein>
    <recommendedName>
        <fullName evidence="7">Purine nucleoside phosphorylase</fullName>
        <ecNumber evidence="7">2.4.2.1</ecNumber>
    </recommendedName>
    <alternativeName>
        <fullName evidence="7">Inosine-guanosine phosphorylase</fullName>
    </alternativeName>
</protein>
<dbReference type="NCBIfam" id="TIGR01697">
    <property type="entry name" value="PNPH-PUNA-XAPA"/>
    <property type="match status" value="1"/>
</dbReference>
<reference evidence="10 11" key="1">
    <citation type="journal article" date="2011" name="Science">
        <title>Comparative functional genomics of the fission yeasts.</title>
        <authorList>
            <person name="Rhind N."/>
            <person name="Chen Z."/>
            <person name="Yassour M."/>
            <person name="Thompson D.A."/>
            <person name="Haas B.J."/>
            <person name="Habib N."/>
            <person name="Wapinski I."/>
            <person name="Roy S."/>
            <person name="Lin M.F."/>
            <person name="Heiman D.I."/>
            <person name="Young S.K."/>
            <person name="Furuya K."/>
            <person name="Guo Y."/>
            <person name="Pidoux A."/>
            <person name="Chen H.M."/>
            <person name="Robbertse B."/>
            <person name="Goldberg J.M."/>
            <person name="Aoki K."/>
            <person name="Bayne E.H."/>
            <person name="Berlin A.M."/>
            <person name="Desjardins C.A."/>
            <person name="Dobbs E."/>
            <person name="Dukaj L."/>
            <person name="Fan L."/>
            <person name="FitzGerald M.G."/>
            <person name="French C."/>
            <person name="Gujja S."/>
            <person name="Hansen K."/>
            <person name="Keifenheim D."/>
            <person name="Levin J.Z."/>
            <person name="Mosher R.A."/>
            <person name="Mueller C.A."/>
            <person name="Pfiffner J."/>
            <person name="Priest M."/>
            <person name="Russ C."/>
            <person name="Smialowska A."/>
            <person name="Swoboda P."/>
            <person name="Sykes S.M."/>
            <person name="Vaughn M."/>
            <person name="Vengrova S."/>
            <person name="Yoder R."/>
            <person name="Zeng Q."/>
            <person name="Allshire R."/>
            <person name="Baulcombe D."/>
            <person name="Birren B.W."/>
            <person name="Brown W."/>
            <person name="Ekwall K."/>
            <person name="Kellis M."/>
            <person name="Leatherwood J."/>
            <person name="Levin H."/>
            <person name="Margalit H."/>
            <person name="Martienssen R."/>
            <person name="Nieduszynski C.A."/>
            <person name="Spatafora J.W."/>
            <person name="Friedman N."/>
            <person name="Dalgaard J.Z."/>
            <person name="Baumann P."/>
            <person name="Niki H."/>
            <person name="Regev A."/>
            <person name="Nusbaum C."/>
        </authorList>
    </citation>
    <scope>NUCLEOTIDE SEQUENCE [LARGE SCALE GENOMIC DNA]</scope>
    <source>
        <strain evidence="11">yFS275 / FY16936</strain>
    </source>
</reference>
<evidence type="ECO:0000256" key="3">
    <source>
        <dbReference type="ARBA" id="ARBA00006751"/>
    </source>
</evidence>